<organism evidence="2 3">
    <name type="scientific">Ensete ventricosum</name>
    <name type="common">Abyssinian banana</name>
    <name type="synonym">Musa ensete</name>
    <dbReference type="NCBI Taxonomy" id="4639"/>
    <lineage>
        <taxon>Eukaryota</taxon>
        <taxon>Viridiplantae</taxon>
        <taxon>Streptophyta</taxon>
        <taxon>Embryophyta</taxon>
        <taxon>Tracheophyta</taxon>
        <taxon>Spermatophyta</taxon>
        <taxon>Magnoliopsida</taxon>
        <taxon>Liliopsida</taxon>
        <taxon>Zingiberales</taxon>
        <taxon>Musaceae</taxon>
        <taxon>Ensete</taxon>
    </lineage>
</organism>
<accession>A0A427B726</accession>
<name>A0A427B726_ENSVE</name>
<evidence type="ECO:0000313" key="2">
    <source>
        <dbReference type="EMBL" id="RRT84247.1"/>
    </source>
</evidence>
<comment type="caution">
    <text evidence="2">The sequence shown here is derived from an EMBL/GenBank/DDBJ whole genome shotgun (WGS) entry which is preliminary data.</text>
</comment>
<feature type="compositionally biased region" description="Low complexity" evidence="1">
    <location>
        <begin position="25"/>
        <end position="35"/>
    </location>
</feature>
<gene>
    <name evidence="2" type="ORF">B296_00014097</name>
</gene>
<feature type="region of interest" description="Disordered" evidence="1">
    <location>
        <begin position="103"/>
        <end position="149"/>
    </location>
</feature>
<protein>
    <submittedName>
        <fullName evidence="2">Uncharacterized protein</fullName>
    </submittedName>
</protein>
<evidence type="ECO:0000256" key="1">
    <source>
        <dbReference type="SAM" id="MobiDB-lite"/>
    </source>
</evidence>
<dbReference type="Proteomes" id="UP000287651">
    <property type="component" value="Unassembled WGS sequence"/>
</dbReference>
<dbReference type="AlphaFoldDB" id="A0A427B726"/>
<evidence type="ECO:0000313" key="3">
    <source>
        <dbReference type="Proteomes" id="UP000287651"/>
    </source>
</evidence>
<feature type="compositionally biased region" description="Basic and acidic residues" evidence="1">
    <location>
        <begin position="109"/>
        <end position="128"/>
    </location>
</feature>
<sequence>MGKAVPTSATPMAPAIRYVLLSDDSSPTADTATTLEAAGLLPHQGKAGRREGATAAAGGGREEEEEESDPFLTPRNIKRDPFKIRHRSSRLFLIAGLRDAMGCPAGEGVRGESREQRVASAKRDRTIANDDELDDATVRVGDNEGRRGR</sequence>
<feature type="region of interest" description="Disordered" evidence="1">
    <location>
        <begin position="25"/>
        <end position="80"/>
    </location>
</feature>
<proteinExistence type="predicted"/>
<dbReference type="EMBL" id="AMZH03000339">
    <property type="protein sequence ID" value="RRT84247.1"/>
    <property type="molecule type" value="Genomic_DNA"/>
</dbReference>
<reference evidence="2 3" key="1">
    <citation type="journal article" date="2014" name="Agronomy (Basel)">
        <title>A Draft Genome Sequence for Ensete ventricosum, the Drought-Tolerant Tree Against Hunger.</title>
        <authorList>
            <person name="Harrison J."/>
            <person name="Moore K.A."/>
            <person name="Paszkiewicz K."/>
            <person name="Jones T."/>
            <person name="Grant M."/>
            <person name="Ambacheew D."/>
            <person name="Muzemil S."/>
            <person name="Studholme D.J."/>
        </authorList>
    </citation>
    <scope>NUCLEOTIDE SEQUENCE [LARGE SCALE GENOMIC DNA]</scope>
</reference>